<dbReference type="AlphaFoldDB" id="A0A450ZUP4"/>
<dbReference type="EMBL" id="CAADFV010000005">
    <property type="protein sequence ID" value="VFK51201.1"/>
    <property type="molecule type" value="Genomic_DNA"/>
</dbReference>
<proteinExistence type="predicted"/>
<organism evidence="2">
    <name type="scientific">Candidatus Kentrum sp. TUN</name>
    <dbReference type="NCBI Taxonomy" id="2126343"/>
    <lineage>
        <taxon>Bacteria</taxon>
        <taxon>Pseudomonadati</taxon>
        <taxon>Pseudomonadota</taxon>
        <taxon>Gammaproteobacteria</taxon>
        <taxon>Candidatus Kentrum</taxon>
    </lineage>
</organism>
<dbReference type="EMBL" id="CAADFY010000117">
    <property type="protein sequence ID" value="VFK57468.1"/>
    <property type="molecule type" value="Genomic_DNA"/>
</dbReference>
<reference evidence="2" key="1">
    <citation type="submission" date="2019-02" db="EMBL/GenBank/DDBJ databases">
        <authorList>
            <person name="Gruber-Vodicka R. H."/>
            <person name="Seah K. B. B."/>
        </authorList>
    </citation>
    <scope>NUCLEOTIDE SEQUENCE</scope>
    <source>
        <strain evidence="1">BECK_BY2</strain>
        <strain evidence="2">BECK_BY3</strain>
    </source>
</reference>
<evidence type="ECO:0000313" key="1">
    <source>
        <dbReference type="EMBL" id="VFK51201.1"/>
    </source>
</evidence>
<name>A0A450ZUP4_9GAMM</name>
<sequence>MKNSDSDIKNFTHEILKTAINMEPFKGPLGSHSNYIHHIALQNCIDYFRLAEGDKEKGLDDISDKYKRLRYFLNAIESINNIPSYFFHEYKKGYSWQDENTILKRMREKHTILGDVNEITNAYKHCITKKSDKCDAKDLQEPKIKIHVSMSSGKTDVEYDFDSIESTKEKEKILSKAFGFWIDYINNQDKEFLVP</sequence>
<gene>
    <name evidence="1" type="ORF">BECKTUN1418E_GA0071001_100535</name>
    <name evidence="2" type="ORF">BECKTUN1418F_GA0071002_11171</name>
</gene>
<accession>A0A450ZUP4</accession>
<protein>
    <submittedName>
        <fullName evidence="2">Uncharacterized protein</fullName>
    </submittedName>
</protein>
<evidence type="ECO:0000313" key="2">
    <source>
        <dbReference type="EMBL" id="VFK57468.1"/>
    </source>
</evidence>